<evidence type="ECO:0000256" key="10">
    <source>
        <dbReference type="ARBA" id="ARBA00022989"/>
    </source>
</evidence>
<keyword evidence="7 12" id="KW-0997">Cell inner membrane</keyword>
<sequence length="223" mass="23104">MTGAFSALFVREIRLAVRVGGGALMGVLFFLTVVSVFPFAVGPDLKLLSRIGPAILWIGALLATLLSLDRLFQSERDDGTLDLLLLGEHPIEVLVFVKAMAHWVATGLPLVLAAPVLGIFVNLQPIAIGAVMATLFVGTPALTAIGAIGAALTVSLRRGGVLLAILVLPLTIPVLIFGVSAATAAVTEPTPFLTPFLFLCGLSLLSMVFAPIAAAAALRRSGD</sequence>
<dbReference type="Pfam" id="PF03379">
    <property type="entry name" value="CcmB"/>
    <property type="match status" value="1"/>
</dbReference>
<dbReference type="RefSeq" id="WP_111434815.1">
    <property type="nucleotide sequence ID" value="NZ_JACIGG010000026.1"/>
</dbReference>
<comment type="similarity">
    <text evidence="3 12">Belongs to the CcmB/CycW/HelB family.</text>
</comment>
<evidence type="ECO:0000256" key="8">
    <source>
        <dbReference type="ARBA" id="ARBA00022692"/>
    </source>
</evidence>
<dbReference type="AlphaFoldDB" id="A0A327JLA1"/>
<comment type="caution">
    <text evidence="14">The sequence shown here is derived from an EMBL/GenBank/DDBJ whole genome shotgun (WGS) entry which is preliminary data.</text>
</comment>
<dbReference type="PRINTS" id="PR01414">
    <property type="entry name" value="CCMBBIOGNSIS"/>
</dbReference>
<dbReference type="GO" id="GO:0017004">
    <property type="term" value="P:cytochrome complex assembly"/>
    <property type="evidence" value="ECO:0007669"/>
    <property type="project" value="UniProtKB-KW"/>
</dbReference>
<evidence type="ECO:0000256" key="13">
    <source>
        <dbReference type="SAM" id="Phobius"/>
    </source>
</evidence>
<evidence type="ECO:0000256" key="5">
    <source>
        <dbReference type="ARBA" id="ARBA00022448"/>
    </source>
</evidence>
<feature type="transmembrane region" description="Helical" evidence="13">
    <location>
        <begin position="126"/>
        <end position="154"/>
    </location>
</feature>
<dbReference type="InterPro" id="IPR026031">
    <property type="entry name" value="Cyt_c_CcmB_bac"/>
</dbReference>
<evidence type="ECO:0000256" key="6">
    <source>
        <dbReference type="ARBA" id="ARBA00022475"/>
    </source>
</evidence>
<dbReference type="PANTHER" id="PTHR30070">
    <property type="entry name" value="HEME EXPORTER PROTEIN B"/>
    <property type="match status" value="1"/>
</dbReference>
<dbReference type="OrthoDB" id="9812915at2"/>
<keyword evidence="5 12" id="KW-0813">Transport</keyword>
<organism evidence="14 15">
    <name type="scientific">Rhodobium orientis</name>
    <dbReference type="NCBI Taxonomy" id="34017"/>
    <lineage>
        <taxon>Bacteria</taxon>
        <taxon>Pseudomonadati</taxon>
        <taxon>Pseudomonadota</taxon>
        <taxon>Alphaproteobacteria</taxon>
        <taxon>Hyphomicrobiales</taxon>
        <taxon>Rhodobiaceae</taxon>
        <taxon>Rhodobium</taxon>
    </lineage>
</organism>
<protein>
    <recommendedName>
        <fullName evidence="4 12">Heme exporter protein B</fullName>
    </recommendedName>
</protein>
<feature type="transmembrane region" description="Helical" evidence="13">
    <location>
        <begin position="161"/>
        <end position="186"/>
    </location>
</feature>
<dbReference type="GO" id="GO:0015232">
    <property type="term" value="F:heme transmembrane transporter activity"/>
    <property type="evidence" value="ECO:0007669"/>
    <property type="project" value="InterPro"/>
</dbReference>
<accession>A0A327JLA1</accession>
<feature type="transmembrane region" description="Helical" evidence="13">
    <location>
        <begin position="192"/>
        <end position="218"/>
    </location>
</feature>
<evidence type="ECO:0000256" key="11">
    <source>
        <dbReference type="ARBA" id="ARBA00023136"/>
    </source>
</evidence>
<feature type="transmembrane region" description="Helical" evidence="13">
    <location>
        <begin position="54"/>
        <end position="72"/>
    </location>
</feature>
<dbReference type="NCBIfam" id="TIGR01190">
    <property type="entry name" value="ccmB"/>
    <property type="match status" value="1"/>
</dbReference>
<feature type="transmembrane region" description="Helical" evidence="13">
    <location>
        <begin position="93"/>
        <end position="120"/>
    </location>
</feature>
<dbReference type="PIRSF" id="PIRSF002764">
    <property type="entry name" value="CcmB"/>
    <property type="match status" value="1"/>
</dbReference>
<evidence type="ECO:0000256" key="2">
    <source>
        <dbReference type="ARBA" id="ARBA00004429"/>
    </source>
</evidence>
<evidence type="ECO:0000256" key="1">
    <source>
        <dbReference type="ARBA" id="ARBA00002442"/>
    </source>
</evidence>
<dbReference type="GO" id="GO:0005886">
    <property type="term" value="C:plasma membrane"/>
    <property type="evidence" value="ECO:0007669"/>
    <property type="project" value="UniProtKB-SubCell"/>
</dbReference>
<name>A0A327JLA1_9HYPH</name>
<feature type="transmembrane region" description="Helical" evidence="13">
    <location>
        <begin position="21"/>
        <end position="42"/>
    </location>
</feature>
<proteinExistence type="inferred from homology"/>
<evidence type="ECO:0000313" key="15">
    <source>
        <dbReference type="Proteomes" id="UP000249299"/>
    </source>
</evidence>
<dbReference type="GO" id="GO:1903607">
    <property type="term" value="P:cytochrome c biosynthetic process"/>
    <property type="evidence" value="ECO:0007669"/>
    <property type="project" value="TreeGrafter"/>
</dbReference>
<keyword evidence="15" id="KW-1185">Reference proteome</keyword>
<evidence type="ECO:0000256" key="3">
    <source>
        <dbReference type="ARBA" id="ARBA00010544"/>
    </source>
</evidence>
<comment type="function">
    <text evidence="1 12">Required for the export of heme to the periplasm for the biogenesis of c-type cytochromes.</text>
</comment>
<evidence type="ECO:0000256" key="4">
    <source>
        <dbReference type="ARBA" id="ARBA00016452"/>
    </source>
</evidence>
<comment type="subcellular location">
    <subcellularLocation>
        <location evidence="2">Cell inner membrane</location>
        <topology evidence="2">Multi-pass membrane protein</topology>
    </subcellularLocation>
</comment>
<dbReference type="PANTHER" id="PTHR30070:SF1">
    <property type="entry name" value="CYTOCHROME C BIOGENESIS B-RELATED"/>
    <property type="match status" value="1"/>
</dbReference>
<keyword evidence="8 13" id="KW-0812">Transmembrane</keyword>
<keyword evidence="6 12" id="KW-1003">Cell membrane</keyword>
<evidence type="ECO:0000256" key="7">
    <source>
        <dbReference type="ARBA" id="ARBA00022519"/>
    </source>
</evidence>
<evidence type="ECO:0000313" key="14">
    <source>
        <dbReference type="EMBL" id="RAI26675.1"/>
    </source>
</evidence>
<keyword evidence="9 12" id="KW-0201">Cytochrome c-type biogenesis</keyword>
<keyword evidence="11 12" id="KW-0472">Membrane</keyword>
<reference evidence="14 15" key="1">
    <citation type="submission" date="2017-07" db="EMBL/GenBank/DDBJ databases">
        <title>Draft Genome Sequences of Select Purple Nonsulfur Bacteria.</title>
        <authorList>
            <person name="Lasarre B."/>
            <person name="Mckinlay J.B."/>
        </authorList>
    </citation>
    <scope>NUCLEOTIDE SEQUENCE [LARGE SCALE GENOMIC DNA]</scope>
    <source>
        <strain evidence="14 15">DSM 11290</strain>
    </source>
</reference>
<dbReference type="InterPro" id="IPR003544">
    <property type="entry name" value="Cyt_c_biogenesis_CcmB"/>
</dbReference>
<evidence type="ECO:0000256" key="12">
    <source>
        <dbReference type="PIRNR" id="PIRNR002764"/>
    </source>
</evidence>
<dbReference type="EMBL" id="NPEV01000027">
    <property type="protein sequence ID" value="RAI26675.1"/>
    <property type="molecule type" value="Genomic_DNA"/>
</dbReference>
<keyword evidence="10 13" id="KW-1133">Transmembrane helix</keyword>
<evidence type="ECO:0000256" key="9">
    <source>
        <dbReference type="ARBA" id="ARBA00022748"/>
    </source>
</evidence>
<gene>
    <name evidence="14" type="primary">ccmB</name>
    <name evidence="14" type="ORF">CH339_13080</name>
</gene>
<dbReference type="Proteomes" id="UP000249299">
    <property type="component" value="Unassembled WGS sequence"/>
</dbReference>